<reference evidence="2" key="1">
    <citation type="journal article" date="2015" name="Nature">
        <title>Complex archaea that bridge the gap between prokaryotes and eukaryotes.</title>
        <authorList>
            <person name="Spang A."/>
            <person name="Saw J.H."/>
            <person name="Jorgensen S.L."/>
            <person name="Zaremba-Niedzwiedzka K."/>
            <person name="Martijn J."/>
            <person name="Lind A.E."/>
            <person name="van Eijk R."/>
            <person name="Schleper C."/>
            <person name="Guy L."/>
            <person name="Ettema T.J."/>
        </authorList>
    </citation>
    <scope>NUCLEOTIDE SEQUENCE</scope>
</reference>
<dbReference type="EMBL" id="LAZR01067842">
    <property type="protein sequence ID" value="KKK50791.1"/>
    <property type="molecule type" value="Genomic_DNA"/>
</dbReference>
<evidence type="ECO:0008006" key="3">
    <source>
        <dbReference type="Google" id="ProtNLM"/>
    </source>
</evidence>
<dbReference type="Gene3D" id="3.40.50.720">
    <property type="entry name" value="NAD(P)-binding Rossmann-like Domain"/>
    <property type="match status" value="1"/>
</dbReference>
<dbReference type="PANTHER" id="PTHR43157:SF31">
    <property type="entry name" value="PHOSPHATIDYLINOSITOL-GLYCAN BIOSYNTHESIS CLASS F PROTEIN"/>
    <property type="match status" value="1"/>
</dbReference>
<organism evidence="2">
    <name type="scientific">marine sediment metagenome</name>
    <dbReference type="NCBI Taxonomy" id="412755"/>
    <lineage>
        <taxon>unclassified sequences</taxon>
        <taxon>metagenomes</taxon>
        <taxon>ecological metagenomes</taxon>
    </lineage>
</organism>
<dbReference type="PANTHER" id="PTHR43157">
    <property type="entry name" value="PHOSPHATIDYLINOSITOL-GLYCAN BIOSYNTHESIS CLASS F PROTEIN-RELATED"/>
    <property type="match status" value="1"/>
</dbReference>
<dbReference type="SUPFAM" id="SSF51735">
    <property type="entry name" value="NAD(P)-binding Rossmann-fold domains"/>
    <property type="match status" value="1"/>
</dbReference>
<keyword evidence="1" id="KW-0560">Oxidoreductase</keyword>
<dbReference type="AlphaFoldDB" id="A0A0F8YRY8"/>
<protein>
    <recommendedName>
        <fullName evidence="3">Short-chain dehydrogenase/reductase SDR</fullName>
    </recommendedName>
</protein>
<proteinExistence type="predicted"/>
<evidence type="ECO:0000256" key="1">
    <source>
        <dbReference type="ARBA" id="ARBA00023002"/>
    </source>
</evidence>
<name>A0A0F8YRY8_9ZZZZ</name>
<dbReference type="InterPro" id="IPR036291">
    <property type="entry name" value="NAD(P)-bd_dom_sf"/>
</dbReference>
<sequence length="132" mass="14865">INFDDLMLEKKFAGFRAYAQAKLANIIFSYELDRRWGKTGITANAVHPGAVGTNFGYDARPAIKFLIKLGKPFLKTPRQGADTVVYLASSPEVEGISGKYFARRKQLKSNAESYDQQVWTRLWEVSEELTGL</sequence>
<gene>
    <name evidence="2" type="ORF">LCGC14_3121500</name>
</gene>
<accession>A0A0F8YRY8</accession>
<feature type="non-terminal residue" evidence="2">
    <location>
        <position position="1"/>
    </location>
</feature>
<evidence type="ECO:0000313" key="2">
    <source>
        <dbReference type="EMBL" id="KKK50791.1"/>
    </source>
</evidence>
<comment type="caution">
    <text evidence="2">The sequence shown here is derived from an EMBL/GenBank/DDBJ whole genome shotgun (WGS) entry which is preliminary data.</text>
</comment>
<dbReference type="GO" id="GO:0016491">
    <property type="term" value="F:oxidoreductase activity"/>
    <property type="evidence" value="ECO:0007669"/>
    <property type="project" value="UniProtKB-KW"/>
</dbReference>